<proteinExistence type="predicted"/>
<name>A0A8S5P817_9CAUD</name>
<evidence type="ECO:0000313" key="2">
    <source>
        <dbReference type="EMBL" id="DAE03230.1"/>
    </source>
</evidence>
<feature type="region of interest" description="Disordered" evidence="1">
    <location>
        <begin position="1"/>
        <end position="34"/>
    </location>
</feature>
<organism evidence="2">
    <name type="scientific">Siphoviridae sp. ct2kB26</name>
    <dbReference type="NCBI Taxonomy" id="2825317"/>
    <lineage>
        <taxon>Viruses</taxon>
        <taxon>Duplodnaviria</taxon>
        <taxon>Heunggongvirae</taxon>
        <taxon>Uroviricota</taxon>
        <taxon>Caudoviricetes</taxon>
    </lineage>
</organism>
<feature type="compositionally biased region" description="Basic and acidic residues" evidence="1">
    <location>
        <begin position="1"/>
        <end position="22"/>
    </location>
</feature>
<evidence type="ECO:0000256" key="1">
    <source>
        <dbReference type="SAM" id="MobiDB-lite"/>
    </source>
</evidence>
<sequence length="34" mass="3652">MPGFECDREGSDSRKTQAEDIRPAGLSARGMIGL</sequence>
<protein>
    <submittedName>
        <fullName evidence="2">Uncharacterized protein</fullName>
    </submittedName>
</protein>
<dbReference type="EMBL" id="BK015360">
    <property type="protein sequence ID" value="DAE03230.1"/>
    <property type="molecule type" value="Genomic_DNA"/>
</dbReference>
<accession>A0A8S5P817</accession>
<reference evidence="2" key="1">
    <citation type="journal article" date="2021" name="Proc. Natl. Acad. Sci. U.S.A.">
        <title>A Catalog of Tens of Thousands of Viruses from Human Metagenomes Reveals Hidden Associations with Chronic Diseases.</title>
        <authorList>
            <person name="Tisza M.J."/>
            <person name="Buck C.B."/>
        </authorList>
    </citation>
    <scope>NUCLEOTIDE SEQUENCE</scope>
    <source>
        <strain evidence="2">Ct2kB26</strain>
    </source>
</reference>